<dbReference type="PROSITE" id="PS51257">
    <property type="entry name" value="PROKAR_LIPOPROTEIN"/>
    <property type="match status" value="1"/>
</dbReference>
<dbReference type="Proteomes" id="UP001157946">
    <property type="component" value="Unassembled WGS sequence"/>
</dbReference>
<comment type="caution">
    <text evidence="1">The sequence shown here is derived from an EMBL/GenBank/DDBJ whole genome shotgun (WGS) entry which is preliminary data.</text>
</comment>
<reference evidence="1" key="1">
    <citation type="submission" date="2017-05" db="EMBL/GenBank/DDBJ databases">
        <authorList>
            <person name="Varghese N."/>
            <person name="Submissions S."/>
        </authorList>
    </citation>
    <scope>NUCLEOTIDE SEQUENCE</scope>
    <source>
        <strain evidence="1">DSM 45262</strain>
    </source>
</reference>
<organism evidence="1 2">
    <name type="scientific">Laceyella tengchongensis</name>
    <dbReference type="NCBI Taxonomy" id="574699"/>
    <lineage>
        <taxon>Bacteria</taxon>
        <taxon>Bacillati</taxon>
        <taxon>Bacillota</taxon>
        <taxon>Bacilli</taxon>
        <taxon>Bacillales</taxon>
        <taxon>Thermoactinomycetaceae</taxon>
        <taxon>Laceyella</taxon>
    </lineage>
</organism>
<dbReference type="RefSeq" id="WP_102993511.1">
    <property type="nucleotide sequence ID" value="NZ_FXTU01000008.1"/>
</dbReference>
<protein>
    <recommendedName>
        <fullName evidence="3">Lipoprotein</fullName>
    </recommendedName>
</protein>
<keyword evidence="2" id="KW-1185">Reference proteome</keyword>
<evidence type="ECO:0008006" key="3">
    <source>
        <dbReference type="Google" id="ProtNLM"/>
    </source>
</evidence>
<proteinExistence type="predicted"/>
<accession>A0AA45WRP6</accession>
<evidence type="ECO:0000313" key="2">
    <source>
        <dbReference type="Proteomes" id="UP001157946"/>
    </source>
</evidence>
<dbReference type="EMBL" id="FXTU01000008">
    <property type="protein sequence ID" value="SMP31679.1"/>
    <property type="molecule type" value="Genomic_DNA"/>
</dbReference>
<dbReference type="AlphaFoldDB" id="A0AA45WRP6"/>
<name>A0AA45WRP6_9BACL</name>
<evidence type="ECO:0000313" key="1">
    <source>
        <dbReference type="EMBL" id="SMP31679.1"/>
    </source>
</evidence>
<sequence length="118" mass="13752">MRKGWIFLCMVVLVLTGCQRFEKPTERTGLDKDSHSYSYVSFQESKFKQIAMNVPGVRDVRMEYDGRKVILMVLPEKGWRPEQYRILANRVYHKVNMGSPVTPVHVKVIAPENWIQAP</sequence>
<gene>
    <name evidence="1" type="ORF">SAMN06265361_10849</name>
</gene>